<comment type="similarity">
    <text evidence="2 8">Belongs to the flavoprotein pyridine nucleotide cytochrome reductase family.</text>
</comment>
<feature type="binding site" evidence="7">
    <location>
        <position position="132"/>
    </location>
    <ligand>
        <name>FAD</name>
        <dbReference type="ChEBI" id="CHEBI:57692"/>
    </ligand>
</feature>
<dbReference type="PANTHER" id="PTHR19370:SF184">
    <property type="entry name" value="NADH-CYTOCHROME B5 REDUCTASE-LIKE"/>
    <property type="match status" value="1"/>
</dbReference>
<evidence type="ECO:0000256" key="6">
    <source>
        <dbReference type="ARBA" id="ARBA00023027"/>
    </source>
</evidence>
<dbReference type="CDD" id="cd06183">
    <property type="entry name" value="cyt_b5_reduct_like"/>
    <property type="match status" value="1"/>
</dbReference>
<feature type="binding site" evidence="7">
    <location>
        <position position="158"/>
    </location>
    <ligand>
        <name>FAD</name>
        <dbReference type="ChEBI" id="CHEBI:57692"/>
    </ligand>
</feature>
<dbReference type="EC" id="1.6.2.2" evidence="8"/>
<dbReference type="Pfam" id="PF00175">
    <property type="entry name" value="NAD_binding_1"/>
    <property type="match status" value="1"/>
</dbReference>
<feature type="domain" description="FAD-binding FR-type" evidence="9">
    <location>
        <begin position="66"/>
        <end position="183"/>
    </location>
</feature>
<feature type="binding site" evidence="7">
    <location>
        <position position="157"/>
    </location>
    <ligand>
        <name>FAD</name>
        <dbReference type="ChEBI" id="CHEBI:57692"/>
    </ligand>
</feature>
<dbReference type="Proteomes" id="UP001219518">
    <property type="component" value="Unassembled WGS sequence"/>
</dbReference>
<evidence type="ECO:0000256" key="5">
    <source>
        <dbReference type="ARBA" id="ARBA00023002"/>
    </source>
</evidence>
<feature type="binding site" evidence="7">
    <location>
        <position position="130"/>
    </location>
    <ligand>
        <name>FAD</name>
        <dbReference type="ChEBI" id="CHEBI:57692"/>
    </ligand>
</feature>
<feature type="binding site" evidence="7">
    <location>
        <position position="149"/>
    </location>
    <ligand>
        <name>FAD</name>
        <dbReference type="ChEBI" id="CHEBI:57692"/>
    </ligand>
</feature>
<dbReference type="Pfam" id="PF09791">
    <property type="entry name" value="Oxidored-like"/>
    <property type="match status" value="1"/>
</dbReference>
<comment type="caution">
    <text evidence="10">The sequence shown here is derived from an EMBL/GenBank/DDBJ whole genome shotgun (WGS) entry which is preliminary data.</text>
</comment>
<dbReference type="Gene3D" id="3.40.50.80">
    <property type="entry name" value="Nucleotide-binding domain of ferredoxin-NADP reductase (FNR) module"/>
    <property type="match status" value="1"/>
</dbReference>
<dbReference type="SUPFAM" id="SSF63380">
    <property type="entry name" value="Riboflavin synthase domain-like"/>
    <property type="match status" value="1"/>
</dbReference>
<feature type="binding site" evidence="7">
    <location>
        <position position="159"/>
    </location>
    <ligand>
        <name>FAD</name>
        <dbReference type="ChEBI" id="CHEBI:57692"/>
    </ligand>
</feature>
<protein>
    <recommendedName>
        <fullName evidence="8">NADH-cytochrome b5 reductase</fullName>
        <ecNumber evidence="8">1.6.2.2</ecNumber>
    </recommendedName>
</protein>
<sequence length="321" mass="36813">MSQVNLPDKPERPLPSDCCNSGCTPCILDVYEDLVKQWEEKCELIKAGVSVSEEGSLDHPPILSQTRYAIFKLVFLKPVTDDTFLYSFQAVEKIVSDSNTMYKDLKLKLDFKPSQYFVLQGSDGEKHFTRAYTPISDNKLALKGCFDVVIKYYPDGKMSKYLKKLLLGDITHWRGPYNGFNYKPNNYRNLLMLCAGTGVAPMYSLTQSIVSNEDDETIIKMLYCCKDDKSIILRNEIHKLCSFWNFSADIYVPHSNPSECKPLYGETLKTVRLDQNEISNELLQKDLSKTMIFICGNAKFCQDINEYVRKCSVDTEHIHIF</sequence>
<dbReference type="PANTHER" id="PTHR19370">
    <property type="entry name" value="NADH-CYTOCHROME B5 REDUCTASE"/>
    <property type="match status" value="1"/>
</dbReference>
<dbReference type="InterPro" id="IPR019180">
    <property type="entry name" value="Oxidoreductase-like_N"/>
</dbReference>
<organism evidence="10 11">
    <name type="scientific">Frankliniella fusca</name>
    <dbReference type="NCBI Taxonomy" id="407009"/>
    <lineage>
        <taxon>Eukaryota</taxon>
        <taxon>Metazoa</taxon>
        <taxon>Ecdysozoa</taxon>
        <taxon>Arthropoda</taxon>
        <taxon>Hexapoda</taxon>
        <taxon>Insecta</taxon>
        <taxon>Pterygota</taxon>
        <taxon>Neoptera</taxon>
        <taxon>Paraneoptera</taxon>
        <taxon>Thysanoptera</taxon>
        <taxon>Terebrantia</taxon>
        <taxon>Thripoidea</taxon>
        <taxon>Thripidae</taxon>
        <taxon>Frankliniella</taxon>
    </lineage>
</organism>
<keyword evidence="3 7" id="KW-0285">Flavoprotein</keyword>
<name>A0AAE1LQA4_9NEOP</name>
<dbReference type="InterPro" id="IPR008333">
    <property type="entry name" value="Cbr1-like_FAD-bd_dom"/>
</dbReference>
<dbReference type="InterPro" id="IPR001433">
    <property type="entry name" value="OxRdtase_FAD/NAD-bd"/>
</dbReference>
<evidence type="ECO:0000256" key="7">
    <source>
        <dbReference type="PIRSR" id="PIRSR601834-1"/>
    </source>
</evidence>
<comment type="catalytic activity">
    <reaction evidence="8">
        <text>2 Fe(III)-[cytochrome b5] + NADH = 2 Fe(II)-[cytochrome b5] + NAD(+) + H(+)</text>
        <dbReference type="Rhea" id="RHEA:46680"/>
        <dbReference type="Rhea" id="RHEA-COMP:10438"/>
        <dbReference type="Rhea" id="RHEA-COMP:10439"/>
        <dbReference type="ChEBI" id="CHEBI:15378"/>
        <dbReference type="ChEBI" id="CHEBI:29033"/>
        <dbReference type="ChEBI" id="CHEBI:29034"/>
        <dbReference type="ChEBI" id="CHEBI:57540"/>
        <dbReference type="ChEBI" id="CHEBI:57945"/>
        <dbReference type="EC" id="1.6.2.2"/>
    </reaction>
</comment>
<evidence type="ECO:0000256" key="4">
    <source>
        <dbReference type="ARBA" id="ARBA00022827"/>
    </source>
</evidence>
<evidence type="ECO:0000256" key="2">
    <source>
        <dbReference type="ARBA" id="ARBA00006105"/>
    </source>
</evidence>
<gene>
    <name evidence="10" type="ORF">KUF71_014669</name>
</gene>
<dbReference type="Gene3D" id="2.40.30.10">
    <property type="entry name" value="Translation factors"/>
    <property type="match status" value="1"/>
</dbReference>
<dbReference type="PROSITE" id="PS51384">
    <property type="entry name" value="FAD_FR"/>
    <property type="match status" value="1"/>
</dbReference>
<evidence type="ECO:0000313" key="10">
    <source>
        <dbReference type="EMBL" id="KAK3926452.1"/>
    </source>
</evidence>
<evidence type="ECO:0000259" key="9">
    <source>
        <dbReference type="PROSITE" id="PS51384"/>
    </source>
</evidence>
<dbReference type="InterPro" id="IPR017927">
    <property type="entry name" value="FAD-bd_FR_type"/>
</dbReference>
<dbReference type="InterPro" id="IPR039261">
    <property type="entry name" value="FNR_nucleotide-bd"/>
</dbReference>
<dbReference type="InterPro" id="IPR001709">
    <property type="entry name" value="Flavoprot_Pyr_Nucl_cyt_Rdtase"/>
</dbReference>
<proteinExistence type="inferred from homology"/>
<dbReference type="PRINTS" id="PR00371">
    <property type="entry name" value="FPNCR"/>
</dbReference>
<evidence type="ECO:0000313" key="11">
    <source>
        <dbReference type="Proteomes" id="UP001219518"/>
    </source>
</evidence>
<dbReference type="EMBL" id="JAHWGI010001262">
    <property type="protein sequence ID" value="KAK3926452.1"/>
    <property type="molecule type" value="Genomic_DNA"/>
</dbReference>
<feature type="binding site" evidence="7">
    <location>
        <position position="151"/>
    </location>
    <ligand>
        <name>FAD</name>
        <dbReference type="ChEBI" id="CHEBI:57692"/>
    </ligand>
</feature>
<comment type="cofactor">
    <cofactor evidence="1 7 8">
        <name>FAD</name>
        <dbReference type="ChEBI" id="CHEBI:57692"/>
    </cofactor>
</comment>
<dbReference type="SUPFAM" id="SSF52343">
    <property type="entry name" value="Ferredoxin reductase-like, C-terminal NADP-linked domain"/>
    <property type="match status" value="1"/>
</dbReference>
<keyword evidence="6 8" id="KW-0520">NAD</keyword>
<reference evidence="10" key="2">
    <citation type="journal article" date="2023" name="BMC Genomics">
        <title>Pest status, molecular evolution, and epigenetic factors derived from the genome assembly of Frankliniella fusca, a thysanopteran phytovirus vector.</title>
        <authorList>
            <person name="Catto M.A."/>
            <person name="Labadie P.E."/>
            <person name="Jacobson A.L."/>
            <person name="Kennedy G.G."/>
            <person name="Srinivasan R."/>
            <person name="Hunt B.G."/>
        </authorList>
    </citation>
    <scope>NUCLEOTIDE SEQUENCE</scope>
    <source>
        <strain evidence="10">PL_HMW_Pooled</strain>
    </source>
</reference>
<evidence type="ECO:0000256" key="1">
    <source>
        <dbReference type="ARBA" id="ARBA00001974"/>
    </source>
</evidence>
<accession>A0AAE1LQA4</accession>
<dbReference type="GO" id="GO:0090524">
    <property type="term" value="F:cytochrome-b5 reductase activity, acting on NADH"/>
    <property type="evidence" value="ECO:0007669"/>
    <property type="project" value="UniProtKB-EC"/>
</dbReference>
<dbReference type="InterPro" id="IPR017938">
    <property type="entry name" value="Riboflavin_synthase-like_b-brl"/>
</dbReference>
<dbReference type="Pfam" id="PF00970">
    <property type="entry name" value="FAD_binding_6"/>
    <property type="match status" value="1"/>
</dbReference>
<reference evidence="10" key="1">
    <citation type="submission" date="2021-07" db="EMBL/GenBank/DDBJ databases">
        <authorList>
            <person name="Catto M.A."/>
            <person name="Jacobson A."/>
            <person name="Kennedy G."/>
            <person name="Labadie P."/>
            <person name="Hunt B.G."/>
            <person name="Srinivasan R."/>
        </authorList>
    </citation>
    <scope>NUCLEOTIDE SEQUENCE</scope>
    <source>
        <strain evidence="10">PL_HMW_Pooled</strain>
        <tissue evidence="10">Head</tissue>
    </source>
</reference>
<evidence type="ECO:0000256" key="3">
    <source>
        <dbReference type="ARBA" id="ARBA00022630"/>
    </source>
</evidence>
<dbReference type="AlphaFoldDB" id="A0AAE1LQA4"/>
<keyword evidence="4 7" id="KW-0274">FAD</keyword>
<dbReference type="PRINTS" id="PR00406">
    <property type="entry name" value="CYTB5RDTASE"/>
</dbReference>
<keyword evidence="11" id="KW-1185">Reference proteome</keyword>
<evidence type="ECO:0000256" key="8">
    <source>
        <dbReference type="RuleBase" id="RU361226"/>
    </source>
</evidence>
<keyword evidence="5 8" id="KW-0560">Oxidoreductase</keyword>
<dbReference type="InterPro" id="IPR001834">
    <property type="entry name" value="CBR-like"/>
</dbReference>